<proteinExistence type="predicted"/>
<sequence length="176" mass="20430">MPDSIYSELFLHILEKYHNHSKWDNAEFKKIKTLSNTGVGSVGQDFIHELCNKLNINSKLSKKSTDVRDKNAYDIEIENIDFEIKTATEDTNFNFQFNHIRYHRKYEAIICLGVSPDDLYFNIWSKSDILTGKAGNLVSMEKGANASYKLTKSKKSLYKINEFENILLSFINNFKK</sequence>
<dbReference type="AlphaFoldDB" id="A0A0G4KAF2"/>
<accession>A0A0G4KAF2</accession>
<protein>
    <recommendedName>
        <fullName evidence="4">Restriction endonuclease</fullName>
    </recommendedName>
</protein>
<evidence type="ECO:0000313" key="2">
    <source>
        <dbReference type="EMBL" id="CRF35846.1"/>
    </source>
</evidence>
<organism evidence="1 3">
    <name type="scientific">Brachyspira suanatina</name>
    <dbReference type="NCBI Taxonomy" id="381802"/>
    <lineage>
        <taxon>Bacteria</taxon>
        <taxon>Pseudomonadati</taxon>
        <taxon>Spirochaetota</taxon>
        <taxon>Spirochaetia</taxon>
        <taxon>Brachyspirales</taxon>
        <taxon>Brachyspiraceae</taxon>
        <taxon>Brachyspira</taxon>
    </lineage>
</organism>
<dbReference type="OrthoDB" id="307556at2"/>
<evidence type="ECO:0000313" key="1">
    <source>
        <dbReference type="EMBL" id="CRF35381.1"/>
    </source>
</evidence>
<evidence type="ECO:0000313" key="3">
    <source>
        <dbReference type="Proteomes" id="UP000043763"/>
    </source>
</evidence>
<dbReference type="EMBL" id="CVLB01000003">
    <property type="protein sequence ID" value="CRF35381.1"/>
    <property type="molecule type" value="Genomic_DNA"/>
</dbReference>
<evidence type="ECO:0008006" key="4">
    <source>
        <dbReference type="Google" id="ProtNLM"/>
    </source>
</evidence>
<dbReference type="RefSeq" id="WP_047104467.1">
    <property type="nucleotide sequence ID" value="NZ_CVLB01000003.1"/>
</dbReference>
<dbReference type="EMBL" id="CVLB01000030">
    <property type="protein sequence ID" value="CRF35846.1"/>
    <property type="molecule type" value="Genomic_DNA"/>
</dbReference>
<name>A0A0G4KAF2_9SPIR</name>
<reference evidence="1 3" key="1">
    <citation type="submission" date="2015-04" db="EMBL/GenBank/DDBJ databases">
        <authorList>
            <person name="Mushtaq Mamoona"/>
        </authorList>
    </citation>
    <scope>NUCLEOTIDE SEQUENCE [LARGE SCALE GENOMIC DNA]</scope>
    <source>
        <strain evidence="1 3">AN4859/03</strain>
    </source>
</reference>
<gene>
    <name evidence="1" type="ORF">BRSU_2619</name>
    <name evidence="2" type="ORF">BRSU_2876</name>
</gene>
<dbReference type="Proteomes" id="UP000043763">
    <property type="component" value="Unassembled WGS sequence"/>
</dbReference>
<keyword evidence="3" id="KW-1185">Reference proteome</keyword>